<evidence type="ECO:0000256" key="3">
    <source>
        <dbReference type="ARBA" id="ARBA00022649"/>
    </source>
</evidence>
<evidence type="ECO:0000256" key="1">
    <source>
        <dbReference type="ARBA" id="ARBA00009104"/>
    </source>
</evidence>
<protein>
    <recommendedName>
        <fullName evidence="6">UDP-N-acetylglucosamine kinase</fullName>
        <ecNumber evidence="2">2.7.1.176</ecNumber>
    </recommendedName>
    <alternativeName>
        <fullName evidence="6">UDP-N-acetylglucosamine kinase</fullName>
    </alternativeName>
</protein>
<keyword evidence="5" id="KW-0067">ATP-binding</keyword>
<dbReference type="PANTHER" id="PTHR39206">
    <property type="entry name" value="SLL8004 PROTEIN"/>
    <property type="match status" value="1"/>
</dbReference>
<comment type="catalytic activity">
    <reaction evidence="7">
        <text>UDP-N-acetyl-alpha-D-glucosamine + ATP = UDP-N-acetyl-alpha-D-glucosamine 3'-phosphate + ADP + H(+)</text>
        <dbReference type="Rhea" id="RHEA:32671"/>
        <dbReference type="ChEBI" id="CHEBI:15378"/>
        <dbReference type="ChEBI" id="CHEBI:30616"/>
        <dbReference type="ChEBI" id="CHEBI:57705"/>
        <dbReference type="ChEBI" id="CHEBI:64353"/>
        <dbReference type="ChEBI" id="CHEBI:456216"/>
        <dbReference type="EC" id="2.7.1.176"/>
    </reaction>
</comment>
<dbReference type="Pfam" id="PF06414">
    <property type="entry name" value="Zeta_toxin"/>
    <property type="match status" value="1"/>
</dbReference>
<dbReference type="SUPFAM" id="SSF52540">
    <property type="entry name" value="P-loop containing nucleoside triphosphate hydrolases"/>
    <property type="match status" value="1"/>
</dbReference>
<evidence type="ECO:0000256" key="5">
    <source>
        <dbReference type="ARBA" id="ARBA00022840"/>
    </source>
</evidence>
<feature type="domain" description="Zeta toxin" evidence="9">
    <location>
        <begin position="4"/>
        <end position="181"/>
    </location>
</feature>
<sequence length="203" mass="22952">MGMRPRYIIVAGVNGAGKSTLYSSQPWLFEGTRRINADEWLKANGGDWRSPADNVKAMRAVLKDLKQALEKGESIHQETTLAGTGKPFLNLIDKAHAKGYEVTVLYVTLDSPETAIDRVADRVKKGGHGVDEDLIRKRYDRSKENLKVIAEVADNVLMFDNSKAFTQTYERRGNHILYDIRKTQTQPTKNQNQHKDNTQSKHL</sequence>
<feature type="compositionally biased region" description="Basic and acidic residues" evidence="8">
    <location>
        <begin position="193"/>
        <end position="203"/>
    </location>
</feature>
<keyword evidence="4" id="KW-0547">Nucleotide-binding</keyword>
<keyword evidence="3" id="KW-1277">Toxin-antitoxin system</keyword>
<reference evidence="10 11" key="1">
    <citation type="submission" date="2020-08" db="EMBL/GenBank/DDBJ databases">
        <title>Genome public.</title>
        <authorList>
            <person name="Liu C."/>
            <person name="Sun Q."/>
        </authorList>
    </citation>
    <scope>NUCLEOTIDE SEQUENCE [LARGE SCALE GENOMIC DNA]</scope>
    <source>
        <strain evidence="10 11">NSJ-17</strain>
    </source>
</reference>
<evidence type="ECO:0000313" key="11">
    <source>
        <dbReference type="Proteomes" id="UP000656652"/>
    </source>
</evidence>
<evidence type="ECO:0000256" key="8">
    <source>
        <dbReference type="SAM" id="MobiDB-lite"/>
    </source>
</evidence>
<evidence type="ECO:0000256" key="6">
    <source>
        <dbReference type="ARBA" id="ARBA00032897"/>
    </source>
</evidence>
<evidence type="ECO:0000313" key="10">
    <source>
        <dbReference type="EMBL" id="MBC5617920.1"/>
    </source>
</evidence>
<comment type="similarity">
    <text evidence="1">Belongs to the zeta toxin family.</text>
</comment>
<feature type="region of interest" description="Disordered" evidence="8">
    <location>
        <begin position="181"/>
        <end position="203"/>
    </location>
</feature>
<name>A0ABR7CRE0_9STRE</name>
<evidence type="ECO:0000256" key="2">
    <source>
        <dbReference type="ARBA" id="ARBA00011963"/>
    </source>
</evidence>
<evidence type="ECO:0000256" key="4">
    <source>
        <dbReference type="ARBA" id="ARBA00022741"/>
    </source>
</evidence>
<proteinExistence type="inferred from homology"/>
<organism evidence="10 11">
    <name type="scientific">Streptococcus hominis</name>
    <dbReference type="NCBI Taxonomy" id="2763067"/>
    <lineage>
        <taxon>Bacteria</taxon>
        <taxon>Bacillati</taxon>
        <taxon>Bacillota</taxon>
        <taxon>Bacilli</taxon>
        <taxon>Lactobacillales</taxon>
        <taxon>Streptococcaceae</taxon>
        <taxon>Streptococcus</taxon>
    </lineage>
</organism>
<dbReference type="EC" id="2.7.1.176" evidence="2"/>
<dbReference type="PANTHER" id="PTHR39206:SF1">
    <property type="entry name" value="SLL8004 PROTEIN"/>
    <property type="match status" value="1"/>
</dbReference>
<dbReference type="EMBL" id="JACOOM010000004">
    <property type="protein sequence ID" value="MBC5617920.1"/>
    <property type="molecule type" value="Genomic_DNA"/>
</dbReference>
<comment type="caution">
    <text evidence="10">The sequence shown here is derived from an EMBL/GenBank/DDBJ whole genome shotgun (WGS) entry which is preliminary data.</text>
</comment>
<evidence type="ECO:0000259" key="9">
    <source>
        <dbReference type="Pfam" id="PF06414"/>
    </source>
</evidence>
<dbReference type="Gene3D" id="3.40.50.300">
    <property type="entry name" value="P-loop containing nucleotide triphosphate hydrolases"/>
    <property type="match status" value="1"/>
</dbReference>
<keyword evidence="11" id="KW-1185">Reference proteome</keyword>
<accession>A0ABR7CRE0</accession>
<dbReference type="InterPro" id="IPR010488">
    <property type="entry name" value="Zeta_toxin_domain"/>
</dbReference>
<dbReference type="Proteomes" id="UP000656652">
    <property type="component" value="Unassembled WGS sequence"/>
</dbReference>
<evidence type="ECO:0000256" key="7">
    <source>
        <dbReference type="ARBA" id="ARBA00048178"/>
    </source>
</evidence>
<dbReference type="InterPro" id="IPR027417">
    <property type="entry name" value="P-loop_NTPase"/>
</dbReference>
<gene>
    <name evidence="10" type="ORF">H8R78_00795</name>
</gene>